<dbReference type="KEGG" id="ppm:PPSC2_27790"/>
<gene>
    <name evidence="1" type="ORF">PPSC2_27790</name>
</gene>
<proteinExistence type="predicted"/>
<keyword evidence="1" id="KW-0614">Plasmid</keyword>
<protein>
    <submittedName>
        <fullName evidence="1">Uncharacterized protein</fullName>
    </submittedName>
</protein>
<dbReference type="AlphaFoldDB" id="E3EKC7"/>
<evidence type="ECO:0000313" key="2">
    <source>
        <dbReference type="Proteomes" id="UP000006868"/>
    </source>
</evidence>
<name>E3EKC7_PAEPS</name>
<dbReference type="Proteomes" id="UP000006868">
    <property type="component" value="Plasmid pSC2"/>
</dbReference>
<dbReference type="PATRIC" id="fig|886882.15.peg.5889"/>
<organism evidence="1 2">
    <name type="scientific">Paenibacillus polymyxa (strain SC2)</name>
    <name type="common">Bacillus polymyxa</name>
    <dbReference type="NCBI Taxonomy" id="886882"/>
    <lineage>
        <taxon>Bacteria</taxon>
        <taxon>Bacillati</taxon>
        <taxon>Bacillota</taxon>
        <taxon>Bacilli</taxon>
        <taxon>Bacillales</taxon>
        <taxon>Paenibacillaceae</taxon>
        <taxon>Paenibacillus</taxon>
    </lineage>
</organism>
<sequence>MVKIENVKTVNSVGFNLEKTNELIEDLKSQGMIVGIEDLGSYLRTQGLIVKEHIGRKRNYIVVGPKLYGVDVTQKGDQVKEFMKEHIKMGRLSFLPESYEKRLTSVDNSVRVKRRGHCIGYDETFMPIEAYKEYQKEFEEKKKEYFEIRDEIVSNWEGLLHRFKEILKISLDELNSIDKEVVFESIISKLPSKEEYKDSFYMTLSAKAFPVTENLGMFDESIQEQIRNGLKQETVSTLYEIIGNTLNDAFLNVSRTLRALQKKDKVSSKTLGALRKSAKRIAQKNIFNNKKIDEIRLGILNVGESSHDTEVMCENAENVLATIYGYACELGIEDTIKFEDSPVTVDDLQMIYEMLSPQLSEPEACLL</sequence>
<dbReference type="EMBL" id="CP002214">
    <property type="protein sequence ID" value="ADO59454.1"/>
    <property type="molecule type" value="Genomic_DNA"/>
</dbReference>
<accession>E3EKC7</accession>
<dbReference type="OrthoDB" id="144232at2"/>
<geneLocation type="plasmid" evidence="1 2">
    <name>pSC2</name>
</geneLocation>
<dbReference type="HOGENOM" id="CLU_789064_0_0_9"/>
<evidence type="ECO:0000313" key="1">
    <source>
        <dbReference type="EMBL" id="ADO59454.1"/>
    </source>
</evidence>
<reference evidence="1 2" key="1">
    <citation type="journal article" date="2011" name="J. Bacteriol.">
        <title>Complete genome sequence of Paenibacillus polymyxa SC2, a strain of plant growth-promoting Rhizobacterium with broad-spectrum antimicrobial activity.</title>
        <authorList>
            <person name="Ma M."/>
            <person name="Wang C."/>
            <person name="Ding Y."/>
            <person name="Li L."/>
            <person name="Shen D."/>
            <person name="Jiang X."/>
            <person name="Guan D."/>
            <person name="Cao F."/>
            <person name="Chen H."/>
            <person name="Feng R."/>
            <person name="Wang X."/>
            <person name="Ge Y."/>
            <person name="Yao L."/>
            <person name="Bing X."/>
            <person name="Yang X."/>
            <person name="Li J."/>
            <person name="Du B."/>
        </authorList>
    </citation>
    <scope>NUCLEOTIDE SEQUENCE [LARGE SCALE GENOMIC DNA]</scope>
    <source>
        <strain evidence="1 2">SC2</strain>
        <plasmid evidence="2">pSC2</plasmid>
    </source>
</reference>
<dbReference type="RefSeq" id="WP_013385868.1">
    <property type="nucleotide sequence ID" value="NC_014628.2"/>
</dbReference>